<keyword evidence="2" id="KW-0067">ATP-binding</keyword>
<dbReference type="Proteomes" id="UP000266861">
    <property type="component" value="Unassembled WGS sequence"/>
</dbReference>
<evidence type="ECO:0000259" key="3">
    <source>
        <dbReference type="PROSITE" id="PS50011"/>
    </source>
</evidence>
<evidence type="ECO:0000256" key="1">
    <source>
        <dbReference type="ARBA" id="ARBA00022741"/>
    </source>
</evidence>
<gene>
    <name evidence="4" type="ORF">Glove_355g66</name>
</gene>
<dbReference type="InterPro" id="IPR001245">
    <property type="entry name" value="Ser-Thr/Tyr_kinase_cat_dom"/>
</dbReference>
<dbReference type="AlphaFoldDB" id="A0A397HB46"/>
<proteinExistence type="predicted"/>
<name>A0A397HB46_9GLOM</name>
<dbReference type="SUPFAM" id="SSF56112">
    <property type="entry name" value="Protein kinase-like (PK-like)"/>
    <property type="match status" value="1"/>
</dbReference>
<reference evidence="4 5" key="1">
    <citation type="submission" date="2018-08" db="EMBL/GenBank/DDBJ databases">
        <title>Genome and evolution of the arbuscular mycorrhizal fungus Diversispora epigaea (formerly Glomus versiforme) and its bacterial endosymbionts.</title>
        <authorList>
            <person name="Sun X."/>
            <person name="Fei Z."/>
            <person name="Harrison M."/>
        </authorList>
    </citation>
    <scope>NUCLEOTIDE SEQUENCE [LARGE SCALE GENOMIC DNA]</scope>
    <source>
        <strain evidence="4 5">IT104</strain>
    </source>
</reference>
<dbReference type="InterPro" id="IPR051681">
    <property type="entry name" value="Ser/Thr_Kinases-Pseudokinases"/>
</dbReference>
<dbReference type="InterPro" id="IPR000719">
    <property type="entry name" value="Prot_kinase_dom"/>
</dbReference>
<protein>
    <recommendedName>
        <fullName evidence="3">Protein kinase domain-containing protein</fullName>
    </recommendedName>
</protein>
<dbReference type="Pfam" id="PF07714">
    <property type="entry name" value="PK_Tyr_Ser-Thr"/>
    <property type="match status" value="1"/>
</dbReference>
<dbReference type="PANTHER" id="PTHR44329">
    <property type="entry name" value="SERINE/THREONINE-PROTEIN KINASE TNNI3K-RELATED"/>
    <property type="match status" value="1"/>
</dbReference>
<dbReference type="EMBL" id="PQFF01000324">
    <property type="protein sequence ID" value="RHZ60321.1"/>
    <property type="molecule type" value="Genomic_DNA"/>
</dbReference>
<dbReference type="Gene3D" id="1.10.510.10">
    <property type="entry name" value="Transferase(Phosphotransferase) domain 1"/>
    <property type="match status" value="1"/>
</dbReference>
<comment type="caution">
    <text evidence="4">The sequence shown here is derived from an EMBL/GenBank/DDBJ whole genome shotgun (WGS) entry which is preliminary data.</text>
</comment>
<dbReference type="PANTHER" id="PTHR44329:SF298">
    <property type="entry name" value="MIXED LINEAGE KINASE DOMAIN-LIKE PROTEIN"/>
    <property type="match status" value="1"/>
</dbReference>
<evidence type="ECO:0000256" key="2">
    <source>
        <dbReference type="ARBA" id="ARBA00022840"/>
    </source>
</evidence>
<dbReference type="GO" id="GO:0005524">
    <property type="term" value="F:ATP binding"/>
    <property type="evidence" value="ECO:0007669"/>
    <property type="project" value="UniProtKB-KW"/>
</dbReference>
<evidence type="ECO:0000313" key="4">
    <source>
        <dbReference type="EMBL" id="RHZ60321.1"/>
    </source>
</evidence>
<sequence>MEKITITNNLNEVVNEINEISISDKLDTEETPKVDYEDYGICEECGNENTDEEWCLQPEIILSTMNFRTHNIIVNEINEISISDKLDTEETPKVDYEDYGICEECGNENTDEEWCLQRNSQHFQQNFGNWTSENKDIDEIIQESQSNCINYLSFIEWIPYSKFENIKYIDKGGFGKIYSATWKEGNILKRNLQQKQWERIYEKKVALKSLNNSQNITTGFLNEFKNHLKCNEVIVPCFGITQDPETKNYMFVMCFMEDGNLRNFLKSKFFTLSWLDKLNSLLVISSGLCVIHDKVNLIHQDFHIGNVLSINNEICLITDLGLSKPADETRISKDSKQKVFGVIPYITPEVLSGDDNYSKASDIYGFAMIMFEVLTGIPPFYNVPHDIDLVLKICNGYRPEIPSNIVIPQLLVDKMKRCWDAKSEQRLTAKELFDDFDNYKTNIEDKVRESEICKQIKECDRSNLTNPVNNNNTNSSTPYEIHPSAIYTSRCFNFKNLSKPKNLNENDTT</sequence>
<keyword evidence="1" id="KW-0547">Nucleotide-binding</keyword>
<evidence type="ECO:0000313" key="5">
    <source>
        <dbReference type="Proteomes" id="UP000266861"/>
    </source>
</evidence>
<accession>A0A397HB46</accession>
<feature type="domain" description="Protein kinase" evidence="3">
    <location>
        <begin position="163"/>
        <end position="440"/>
    </location>
</feature>
<dbReference type="STRING" id="1348612.A0A397HB46"/>
<organism evidence="4 5">
    <name type="scientific">Diversispora epigaea</name>
    <dbReference type="NCBI Taxonomy" id="1348612"/>
    <lineage>
        <taxon>Eukaryota</taxon>
        <taxon>Fungi</taxon>
        <taxon>Fungi incertae sedis</taxon>
        <taxon>Mucoromycota</taxon>
        <taxon>Glomeromycotina</taxon>
        <taxon>Glomeromycetes</taxon>
        <taxon>Diversisporales</taxon>
        <taxon>Diversisporaceae</taxon>
        <taxon>Diversispora</taxon>
    </lineage>
</organism>
<dbReference type="PROSITE" id="PS51128">
    <property type="entry name" value="ZF_DKSA_2"/>
    <property type="match status" value="1"/>
</dbReference>
<dbReference type="PROSITE" id="PS50011">
    <property type="entry name" value="PROTEIN_KINASE_DOM"/>
    <property type="match status" value="1"/>
</dbReference>
<keyword evidence="5" id="KW-1185">Reference proteome</keyword>
<dbReference type="InterPro" id="IPR011009">
    <property type="entry name" value="Kinase-like_dom_sf"/>
</dbReference>
<dbReference type="GO" id="GO:0004674">
    <property type="term" value="F:protein serine/threonine kinase activity"/>
    <property type="evidence" value="ECO:0007669"/>
    <property type="project" value="TreeGrafter"/>
</dbReference>